<dbReference type="PANTHER" id="PTHR43806">
    <property type="entry name" value="PEPTIDASE S8"/>
    <property type="match status" value="1"/>
</dbReference>
<evidence type="ECO:0000256" key="6">
    <source>
        <dbReference type="RuleBase" id="RU003355"/>
    </source>
</evidence>
<dbReference type="SUPFAM" id="SSF54897">
    <property type="entry name" value="Protease propeptides/inhibitors"/>
    <property type="match status" value="1"/>
</dbReference>
<feature type="active site" description="Charge relay system" evidence="5">
    <location>
        <position position="350"/>
    </location>
</feature>
<dbReference type="SUPFAM" id="SSF52743">
    <property type="entry name" value="Subtilisin-like"/>
    <property type="match status" value="1"/>
</dbReference>
<evidence type="ECO:0000256" key="1">
    <source>
        <dbReference type="ARBA" id="ARBA00011073"/>
    </source>
</evidence>
<name>A0A9P3H7K4_9FUNG</name>
<sequence length="406" mass="42043">MKYISLLVVACLAWSSASTDAAPTLINAQGGANATSVAGSYIVILKDASSTSSFQPKLNNLVHRVHNGRNGGPKLSINQKFESFKGYHIKTSGGNANVALKELLSMDEIDYIEQDQIVTLQGTQNNPPSWGLARVSQRGALQNQRTPYKFPNQAGAGVTAYVIDTGINTAHVEFQGRAKMGANFIRGSPNTDENGHGSHVAGTIGGATYGVAKKVNLVGVKVLNAQGQGLNSGIVAAMDWVIKNNKGKKAVVNMSLGGGSSRAVNDAAARLYRANIPVIVAAGNDANQNACNGSPSGAPAAFAVGASDIRDNVASFSSFGNCVKIFGPGVQITSAWIGSRNARNTISGTSMATPHVVGVAALYLSSQPNLKTASQVYQTLASTATKNVVRGGLRGSANLLVFNGAK</sequence>
<proteinExistence type="inferred from homology"/>
<dbReference type="InterPro" id="IPR023828">
    <property type="entry name" value="Peptidase_S8_Ser-AS"/>
</dbReference>
<evidence type="ECO:0000256" key="4">
    <source>
        <dbReference type="ARBA" id="ARBA00022825"/>
    </source>
</evidence>
<dbReference type="InterPro" id="IPR034193">
    <property type="entry name" value="PCSK9_ProteinaseK-like"/>
</dbReference>
<evidence type="ECO:0000313" key="9">
    <source>
        <dbReference type="EMBL" id="GJJ71521.1"/>
    </source>
</evidence>
<dbReference type="InterPro" id="IPR037045">
    <property type="entry name" value="S8pro/Inhibitor_I9_sf"/>
</dbReference>
<dbReference type="PROSITE" id="PS51892">
    <property type="entry name" value="SUBTILASE"/>
    <property type="match status" value="1"/>
</dbReference>
<accession>A0A9P3H7K4</accession>
<organism evidence="9 10">
    <name type="scientific">Entomortierella parvispora</name>
    <dbReference type="NCBI Taxonomy" id="205924"/>
    <lineage>
        <taxon>Eukaryota</taxon>
        <taxon>Fungi</taxon>
        <taxon>Fungi incertae sedis</taxon>
        <taxon>Mucoromycota</taxon>
        <taxon>Mortierellomycotina</taxon>
        <taxon>Mortierellomycetes</taxon>
        <taxon>Mortierellales</taxon>
        <taxon>Mortierellaceae</taxon>
        <taxon>Entomortierella</taxon>
    </lineage>
</organism>
<evidence type="ECO:0000256" key="7">
    <source>
        <dbReference type="SAM" id="SignalP"/>
    </source>
</evidence>
<comment type="caution">
    <text evidence="9">The sequence shown here is derived from an EMBL/GenBank/DDBJ whole genome shotgun (WGS) entry which is preliminary data.</text>
</comment>
<evidence type="ECO:0000256" key="5">
    <source>
        <dbReference type="PROSITE-ProRule" id="PRU01240"/>
    </source>
</evidence>
<dbReference type="PROSITE" id="PS00138">
    <property type="entry name" value="SUBTILASE_SER"/>
    <property type="match status" value="1"/>
</dbReference>
<reference evidence="9" key="1">
    <citation type="submission" date="2021-11" db="EMBL/GenBank/DDBJ databases">
        <authorList>
            <person name="Herlambang A."/>
            <person name="Guo Y."/>
            <person name="Takashima Y."/>
            <person name="Nishizawa T."/>
        </authorList>
    </citation>
    <scope>NUCLEOTIDE SEQUENCE</scope>
    <source>
        <strain evidence="9">E1425</strain>
    </source>
</reference>
<dbReference type="CDD" id="cd04077">
    <property type="entry name" value="Peptidases_S8_PCSK9_ProteinaseK_like"/>
    <property type="match status" value="1"/>
</dbReference>
<dbReference type="InterPro" id="IPR015500">
    <property type="entry name" value="Peptidase_S8_subtilisin-rel"/>
</dbReference>
<dbReference type="PROSITE" id="PS00136">
    <property type="entry name" value="SUBTILASE_ASP"/>
    <property type="match status" value="1"/>
</dbReference>
<dbReference type="PROSITE" id="PS00137">
    <property type="entry name" value="SUBTILASE_HIS"/>
    <property type="match status" value="1"/>
</dbReference>
<evidence type="ECO:0000256" key="3">
    <source>
        <dbReference type="ARBA" id="ARBA00022801"/>
    </source>
</evidence>
<dbReference type="GO" id="GO:0005615">
    <property type="term" value="C:extracellular space"/>
    <property type="evidence" value="ECO:0007669"/>
    <property type="project" value="TreeGrafter"/>
</dbReference>
<feature type="chain" id="PRO_5040240468" description="Peptidase S8/S53 domain-containing protein" evidence="7">
    <location>
        <begin position="22"/>
        <end position="406"/>
    </location>
</feature>
<dbReference type="OrthoDB" id="206201at2759"/>
<feature type="signal peptide" evidence="7">
    <location>
        <begin position="1"/>
        <end position="21"/>
    </location>
</feature>
<dbReference type="EMBL" id="BQFW01000005">
    <property type="protein sequence ID" value="GJJ71521.1"/>
    <property type="molecule type" value="Genomic_DNA"/>
</dbReference>
<evidence type="ECO:0000259" key="8">
    <source>
        <dbReference type="Pfam" id="PF00082"/>
    </source>
</evidence>
<protein>
    <recommendedName>
        <fullName evidence="8">Peptidase S8/S53 domain-containing protein</fullName>
    </recommendedName>
</protein>
<keyword evidence="7" id="KW-0732">Signal</keyword>
<dbReference type="Pfam" id="PF00082">
    <property type="entry name" value="Peptidase_S8"/>
    <property type="match status" value="1"/>
</dbReference>
<keyword evidence="3 5" id="KW-0378">Hydrolase</keyword>
<keyword evidence="4 5" id="KW-0720">Serine protease</keyword>
<keyword evidence="2 5" id="KW-0645">Protease</keyword>
<dbReference type="InterPro" id="IPR036852">
    <property type="entry name" value="Peptidase_S8/S53_dom_sf"/>
</dbReference>
<dbReference type="InterPro" id="IPR022398">
    <property type="entry name" value="Peptidase_S8_His-AS"/>
</dbReference>
<dbReference type="InterPro" id="IPR023827">
    <property type="entry name" value="Peptidase_S8_Asp-AS"/>
</dbReference>
<dbReference type="Proteomes" id="UP000827284">
    <property type="component" value="Unassembled WGS sequence"/>
</dbReference>
<comment type="similarity">
    <text evidence="1 5 6">Belongs to the peptidase S8 family.</text>
</comment>
<dbReference type="PRINTS" id="PR00723">
    <property type="entry name" value="SUBTILISIN"/>
</dbReference>
<evidence type="ECO:0000313" key="10">
    <source>
        <dbReference type="Proteomes" id="UP000827284"/>
    </source>
</evidence>
<dbReference type="InterPro" id="IPR000209">
    <property type="entry name" value="Peptidase_S8/S53_dom"/>
</dbReference>
<dbReference type="Gene3D" id="3.30.70.80">
    <property type="entry name" value="Peptidase S8 propeptide/proteinase inhibitor I9"/>
    <property type="match status" value="1"/>
</dbReference>
<dbReference type="GO" id="GO:0006508">
    <property type="term" value="P:proteolysis"/>
    <property type="evidence" value="ECO:0007669"/>
    <property type="project" value="UniProtKB-KW"/>
</dbReference>
<reference evidence="9" key="2">
    <citation type="journal article" date="2022" name="Microbiol. Resour. Announc.">
        <title>Whole-Genome Sequence of Entomortierella parvispora E1425, a Mucoromycotan Fungus Associated with Burkholderiaceae-Related Endosymbiotic Bacteria.</title>
        <authorList>
            <person name="Herlambang A."/>
            <person name="Guo Y."/>
            <person name="Takashima Y."/>
            <person name="Narisawa K."/>
            <person name="Ohta H."/>
            <person name="Nishizawa T."/>
        </authorList>
    </citation>
    <scope>NUCLEOTIDE SEQUENCE</scope>
    <source>
        <strain evidence="9">E1425</strain>
    </source>
</reference>
<feature type="domain" description="Peptidase S8/S53" evidence="8">
    <location>
        <begin position="155"/>
        <end position="387"/>
    </location>
</feature>
<dbReference type="FunFam" id="3.40.50.200:FF:000014">
    <property type="entry name" value="Proteinase K"/>
    <property type="match status" value="1"/>
</dbReference>
<feature type="active site" description="Charge relay system" evidence="5">
    <location>
        <position position="196"/>
    </location>
</feature>
<dbReference type="Gene3D" id="3.40.50.200">
    <property type="entry name" value="Peptidase S8/S53 domain"/>
    <property type="match status" value="1"/>
</dbReference>
<evidence type="ECO:0000256" key="2">
    <source>
        <dbReference type="ARBA" id="ARBA00022670"/>
    </source>
</evidence>
<dbReference type="AlphaFoldDB" id="A0A9P3H7K4"/>
<feature type="active site" description="Charge relay system" evidence="5">
    <location>
        <position position="164"/>
    </location>
</feature>
<dbReference type="PANTHER" id="PTHR43806:SF11">
    <property type="entry name" value="CEREVISIN-RELATED"/>
    <property type="match status" value="1"/>
</dbReference>
<keyword evidence="10" id="KW-1185">Reference proteome</keyword>
<gene>
    <name evidence="9" type="ORF">EMPS_03871</name>
</gene>
<dbReference type="GO" id="GO:0004252">
    <property type="term" value="F:serine-type endopeptidase activity"/>
    <property type="evidence" value="ECO:0007669"/>
    <property type="project" value="UniProtKB-UniRule"/>
</dbReference>
<dbReference type="InterPro" id="IPR050131">
    <property type="entry name" value="Peptidase_S8_subtilisin-like"/>
</dbReference>